<dbReference type="Gene3D" id="1.10.30.40">
    <property type="entry name" value="Ethanolamine ammonia-lyase light chain (EutC), N-terminal domain"/>
    <property type="match status" value="1"/>
</dbReference>
<keyword evidence="7" id="KW-1185">Reference proteome</keyword>
<dbReference type="GO" id="GO:0008851">
    <property type="term" value="F:ethanolamine ammonia-lyase activity"/>
    <property type="evidence" value="ECO:0007669"/>
    <property type="project" value="UniProtKB-UniRule"/>
</dbReference>
<dbReference type="GO" id="GO:0006520">
    <property type="term" value="P:amino acid metabolic process"/>
    <property type="evidence" value="ECO:0007669"/>
    <property type="project" value="InterPro"/>
</dbReference>
<comment type="subcellular location">
    <subcellularLocation>
        <location evidence="5">Bacterial microcompartment</location>
    </subcellularLocation>
</comment>
<comment type="function">
    <text evidence="5">Catalyzes the deamination of various vicinal amino-alcohols to oxo compounds. Allows this organism to utilize ethanolamine as the sole source of nitrogen and carbon in the presence of external vitamin B12.</text>
</comment>
<comment type="pathway">
    <text evidence="5">Amine and polyamine degradation; ethanolamine degradation.</text>
</comment>
<dbReference type="GO" id="GO:0009350">
    <property type="term" value="C:ethanolamine ammonia-lyase complex"/>
    <property type="evidence" value="ECO:0007669"/>
    <property type="project" value="UniProtKB-UniRule"/>
</dbReference>
<dbReference type="InterPro" id="IPR042255">
    <property type="entry name" value="EutC_N"/>
</dbReference>
<dbReference type="RefSeq" id="WP_149110145.1">
    <property type="nucleotide sequence ID" value="NZ_CP042425.1"/>
</dbReference>
<dbReference type="HAMAP" id="MF_00601">
    <property type="entry name" value="EutC"/>
    <property type="match status" value="1"/>
</dbReference>
<dbReference type="NCBIfam" id="NF003971">
    <property type="entry name" value="PRK05465.1"/>
    <property type="match status" value="1"/>
</dbReference>
<comment type="caution">
    <text evidence="5">Lacks conserved residue(s) required for the propagation of feature annotation.</text>
</comment>
<protein>
    <recommendedName>
        <fullName evidence="5">Ethanolamine ammonia-lyase small subunit</fullName>
        <shortName evidence="5">EAL small subunit</shortName>
        <ecNumber evidence="5">4.3.1.7</ecNumber>
    </recommendedName>
</protein>
<dbReference type="Pfam" id="PF05985">
    <property type="entry name" value="EutC"/>
    <property type="match status" value="1"/>
</dbReference>
<comment type="catalytic activity">
    <reaction evidence="5">
        <text>ethanolamine = acetaldehyde + NH4(+)</text>
        <dbReference type="Rhea" id="RHEA:15313"/>
        <dbReference type="ChEBI" id="CHEBI:15343"/>
        <dbReference type="ChEBI" id="CHEBI:28938"/>
        <dbReference type="ChEBI" id="CHEBI:57603"/>
        <dbReference type="EC" id="4.3.1.7"/>
    </reaction>
</comment>
<keyword evidence="2 5" id="KW-0456">Lyase</keyword>
<feature type="binding site" evidence="5">
    <location>
        <position position="158"/>
    </location>
    <ligand>
        <name>adenosylcob(III)alamin</name>
        <dbReference type="ChEBI" id="CHEBI:18408"/>
    </ligand>
</feature>
<comment type="subunit">
    <text evidence="5">The basic unit is a heterodimer which dimerizes to form tetramers. The heterotetramers trimerize; 6 large subunits form a core ring with 6 small subunits projecting outwards.</text>
</comment>
<reference evidence="7" key="1">
    <citation type="submission" date="2019-08" db="EMBL/GenBank/DDBJ databases">
        <title>Limnoglobus roseus gen. nov., sp. nov., a novel freshwater planctomycete with a giant genome from the family Gemmataceae.</title>
        <authorList>
            <person name="Kulichevskaya I.S."/>
            <person name="Naumoff D.G."/>
            <person name="Miroshnikov K."/>
            <person name="Ivanova A."/>
            <person name="Philippov D.A."/>
            <person name="Hakobyan A."/>
            <person name="Rijpstra I.C."/>
            <person name="Sinninghe Damste J.S."/>
            <person name="Liesack W."/>
            <person name="Dedysh S.N."/>
        </authorList>
    </citation>
    <scope>NUCLEOTIDE SEQUENCE [LARGE SCALE GENOMIC DNA]</scope>
    <source>
        <strain evidence="7">PX52</strain>
    </source>
</reference>
<accession>A0A5C1A9B9</accession>
<dbReference type="AlphaFoldDB" id="A0A5C1A9B9"/>
<evidence type="ECO:0000313" key="6">
    <source>
        <dbReference type="EMBL" id="QEL15320.1"/>
    </source>
</evidence>
<evidence type="ECO:0000256" key="4">
    <source>
        <dbReference type="ARBA" id="ARBA00024446"/>
    </source>
</evidence>
<dbReference type="EMBL" id="CP042425">
    <property type="protein sequence ID" value="QEL15320.1"/>
    <property type="molecule type" value="Genomic_DNA"/>
</dbReference>
<dbReference type="Proteomes" id="UP000324974">
    <property type="component" value="Chromosome"/>
</dbReference>
<dbReference type="PANTHER" id="PTHR39330">
    <property type="entry name" value="ETHANOLAMINE AMMONIA-LYASE LIGHT CHAIN"/>
    <property type="match status" value="1"/>
</dbReference>
<dbReference type="KEGG" id="lrs:PX52LOC_02235"/>
<name>A0A5C1A9B9_9BACT</name>
<sequence length="258" mass="27602">MSDTALSPDDPLRQALDRTPARVLVGRAGTGYRTATWLKLREDHAAARDAVEEELDLPRAFRPEQIAAHGLFAVTTLARSKGEHLMRPDLGRRFDAASRERIQASCPAGCQFQVAIGDGLSALAAAAHAPALLDELSARAGERDWSFGRPFAVRHCRVGVVNDIGELLQPRVVVLLIGERPGLATAESLSAYLAFQPRCGQTDADRNLISNIHANGVRVPAAAARIIDLAALFVALGRSGVTVKEQPAAPQSLRDGPE</sequence>
<dbReference type="InterPro" id="IPR009246">
    <property type="entry name" value="EutC"/>
</dbReference>
<keyword evidence="3 5" id="KW-0170">Cobalt</keyword>
<dbReference type="GO" id="GO:0031471">
    <property type="term" value="C:ethanolamine degradation polyhedral organelle"/>
    <property type="evidence" value="ECO:0007669"/>
    <property type="project" value="UniProtKB-UniRule"/>
</dbReference>
<keyword evidence="4 5" id="KW-1283">Bacterial microcompartment</keyword>
<dbReference type="UniPathway" id="UPA00560"/>
<feature type="binding site" evidence="5">
    <location>
        <position position="179"/>
    </location>
    <ligand>
        <name>adenosylcob(III)alamin</name>
        <dbReference type="ChEBI" id="CHEBI:18408"/>
    </ligand>
</feature>
<evidence type="ECO:0000256" key="5">
    <source>
        <dbReference type="HAMAP-Rule" id="MF_00601"/>
    </source>
</evidence>
<comment type="cofactor">
    <cofactor evidence="5">
        <name>adenosylcob(III)alamin</name>
        <dbReference type="ChEBI" id="CHEBI:18408"/>
    </cofactor>
    <text evidence="5">Binds between the large and small subunits.</text>
</comment>
<comment type="similarity">
    <text evidence="5">Belongs to the EutC family.</text>
</comment>
<dbReference type="PANTHER" id="PTHR39330:SF1">
    <property type="entry name" value="ETHANOLAMINE AMMONIA-LYASE SMALL SUBUNIT"/>
    <property type="match status" value="1"/>
</dbReference>
<dbReference type="Gene3D" id="3.40.50.11240">
    <property type="entry name" value="Ethanolamine ammonia-lyase light chain (EutC)"/>
    <property type="match status" value="1"/>
</dbReference>
<dbReference type="InterPro" id="IPR042251">
    <property type="entry name" value="EutC_C"/>
</dbReference>
<organism evidence="6 7">
    <name type="scientific">Limnoglobus roseus</name>
    <dbReference type="NCBI Taxonomy" id="2598579"/>
    <lineage>
        <taxon>Bacteria</taxon>
        <taxon>Pseudomonadati</taxon>
        <taxon>Planctomycetota</taxon>
        <taxon>Planctomycetia</taxon>
        <taxon>Gemmatales</taxon>
        <taxon>Gemmataceae</taxon>
        <taxon>Limnoglobus</taxon>
    </lineage>
</organism>
<keyword evidence="1 5" id="KW-0846">Cobalamin</keyword>
<dbReference type="GO" id="GO:0046336">
    <property type="term" value="P:ethanolamine catabolic process"/>
    <property type="evidence" value="ECO:0007669"/>
    <property type="project" value="UniProtKB-UniRule"/>
</dbReference>
<dbReference type="EC" id="4.3.1.7" evidence="5"/>
<evidence type="ECO:0000256" key="1">
    <source>
        <dbReference type="ARBA" id="ARBA00022628"/>
    </source>
</evidence>
<evidence type="ECO:0000256" key="2">
    <source>
        <dbReference type="ARBA" id="ARBA00023239"/>
    </source>
</evidence>
<dbReference type="OrthoDB" id="114248at2"/>
<dbReference type="PIRSF" id="PIRSF018982">
    <property type="entry name" value="EutC"/>
    <property type="match status" value="1"/>
</dbReference>
<gene>
    <name evidence="5" type="primary">eutC</name>
    <name evidence="6" type="ORF">PX52LOC_02235</name>
</gene>
<evidence type="ECO:0000256" key="3">
    <source>
        <dbReference type="ARBA" id="ARBA00023285"/>
    </source>
</evidence>
<proteinExistence type="inferred from homology"/>
<evidence type="ECO:0000313" key="7">
    <source>
        <dbReference type="Proteomes" id="UP000324974"/>
    </source>
</evidence>
<dbReference type="GO" id="GO:0031419">
    <property type="term" value="F:cobalamin binding"/>
    <property type="evidence" value="ECO:0007669"/>
    <property type="project" value="UniProtKB-UniRule"/>
</dbReference>